<feature type="transmembrane region" description="Helical" evidence="8">
    <location>
        <begin position="188"/>
        <end position="211"/>
    </location>
</feature>
<name>A0ABW7KMF3_9NOCA</name>
<feature type="transmembrane region" description="Helical" evidence="8">
    <location>
        <begin position="340"/>
        <end position="361"/>
    </location>
</feature>
<evidence type="ECO:0000256" key="2">
    <source>
        <dbReference type="ARBA" id="ARBA00007430"/>
    </source>
</evidence>
<feature type="transmembrane region" description="Helical" evidence="8">
    <location>
        <begin position="399"/>
        <end position="421"/>
    </location>
</feature>
<dbReference type="Pfam" id="PF13440">
    <property type="entry name" value="Polysacc_synt_3"/>
    <property type="match status" value="1"/>
</dbReference>
<feature type="transmembrane region" description="Helical" evidence="8">
    <location>
        <begin position="29"/>
        <end position="54"/>
    </location>
</feature>
<feature type="transmembrane region" description="Helical" evidence="8">
    <location>
        <begin position="130"/>
        <end position="152"/>
    </location>
</feature>
<feature type="transmembrane region" description="Helical" evidence="8">
    <location>
        <begin position="462"/>
        <end position="484"/>
    </location>
</feature>
<sequence length="522" mass="54861">MTPTEGPETGEKAGGATSGGLSGGLRRGAALSAIGLIAVQLTALIQTVVLAHLLTPVEVGIFTAGTVLTTFVVIFSHSTLSHALIQREGDIDDAAETVFWVTLATGVLLALAILACAPVAANVFDEPEVGLVTAVTAGTVLLTALMAVPDALMQRAFQFKRRIIVDPINAISFAVVSIVLAANDFGVWSLVIGYYVSLVLSVIAAWGLSGWRPLRGRFRFRLWRQMASFAFPLLIDSVIDRAVESLEVVIVGHRLDAAALGNYRYGRRLAFTPVMAIIQICSYVLFPAFSRIAGDAERFRAGFMRALTWMWFAVVPAVGLLAVIGEPAIVLLLGAQWHEAGTMVVTMSAAGLGVVLMSVTAEAMKGAGQPQRLYWMTGVGAVSAISLLLLLLPWRLSGVGVAISVSAVLTGLTGLAAARSVVGLHVGELVRCLLPPLVAACVAVAIVGPVQYFVLRAGEHGLIGGLGLVLAECVVFALIFLVLIRLLAPALLEPIVDAVRARTRRAGTADKPTESAESTTTE</sequence>
<feature type="transmembrane region" description="Helical" evidence="8">
    <location>
        <begin position="309"/>
        <end position="333"/>
    </location>
</feature>
<feature type="region of interest" description="Disordered" evidence="7">
    <location>
        <begin position="1"/>
        <end position="21"/>
    </location>
</feature>
<feature type="compositionally biased region" description="Gly residues" evidence="7">
    <location>
        <begin position="12"/>
        <end position="21"/>
    </location>
</feature>
<keyword evidence="3" id="KW-1003">Cell membrane</keyword>
<comment type="similarity">
    <text evidence="2">Belongs to the polysaccharide synthase family.</text>
</comment>
<evidence type="ECO:0000256" key="8">
    <source>
        <dbReference type="SAM" id="Phobius"/>
    </source>
</evidence>
<comment type="subcellular location">
    <subcellularLocation>
        <location evidence="1">Cell membrane</location>
        <topology evidence="1">Multi-pass membrane protein</topology>
    </subcellularLocation>
</comment>
<dbReference type="InterPro" id="IPR050833">
    <property type="entry name" value="Poly_Biosynth_Transport"/>
</dbReference>
<evidence type="ECO:0000313" key="11">
    <source>
        <dbReference type="Proteomes" id="UP001609176"/>
    </source>
</evidence>
<evidence type="ECO:0000256" key="1">
    <source>
        <dbReference type="ARBA" id="ARBA00004651"/>
    </source>
</evidence>
<keyword evidence="12" id="KW-1185">Reference proteome</keyword>
<evidence type="ECO:0000256" key="7">
    <source>
        <dbReference type="SAM" id="MobiDB-lite"/>
    </source>
</evidence>
<feature type="transmembrane region" description="Helical" evidence="8">
    <location>
        <begin position="97"/>
        <end position="124"/>
    </location>
</feature>
<evidence type="ECO:0000313" key="9">
    <source>
        <dbReference type="EMBL" id="MFH5232757.1"/>
    </source>
</evidence>
<dbReference type="CDD" id="cd13127">
    <property type="entry name" value="MATE_tuaB_like"/>
    <property type="match status" value="1"/>
</dbReference>
<evidence type="ECO:0000313" key="10">
    <source>
        <dbReference type="EMBL" id="MFH5243672.1"/>
    </source>
</evidence>
<comment type="caution">
    <text evidence="10">The sequence shown here is derived from an EMBL/GenBank/DDBJ whole genome shotgun (WGS) entry which is preliminary data.</text>
</comment>
<feature type="transmembrane region" description="Helical" evidence="8">
    <location>
        <begin position="373"/>
        <end position="392"/>
    </location>
</feature>
<gene>
    <name evidence="10" type="ORF">ACHIPV_17580</name>
    <name evidence="9" type="ORF">ACHIRB_29935</name>
</gene>
<dbReference type="PANTHER" id="PTHR30250:SF10">
    <property type="entry name" value="LIPOPOLYSACCHARIDE BIOSYNTHESIS PROTEIN WZXC"/>
    <property type="match status" value="1"/>
</dbReference>
<dbReference type="Proteomes" id="UP001609176">
    <property type="component" value="Unassembled WGS sequence"/>
</dbReference>
<evidence type="ECO:0000256" key="5">
    <source>
        <dbReference type="ARBA" id="ARBA00022989"/>
    </source>
</evidence>
<evidence type="ECO:0000256" key="3">
    <source>
        <dbReference type="ARBA" id="ARBA00022475"/>
    </source>
</evidence>
<dbReference type="PANTHER" id="PTHR30250">
    <property type="entry name" value="PST FAMILY PREDICTED COLANIC ACID TRANSPORTER"/>
    <property type="match status" value="1"/>
</dbReference>
<dbReference type="Proteomes" id="UP001609219">
    <property type="component" value="Unassembled WGS sequence"/>
</dbReference>
<dbReference type="RefSeq" id="WP_395125214.1">
    <property type="nucleotide sequence ID" value="NZ_JBIMSN010000158.1"/>
</dbReference>
<organism evidence="10 11">
    <name type="scientific">Antrihabitans spumae</name>
    <dbReference type="NCBI Taxonomy" id="3373370"/>
    <lineage>
        <taxon>Bacteria</taxon>
        <taxon>Bacillati</taxon>
        <taxon>Actinomycetota</taxon>
        <taxon>Actinomycetes</taxon>
        <taxon>Mycobacteriales</taxon>
        <taxon>Nocardiaceae</taxon>
        <taxon>Antrihabitans</taxon>
    </lineage>
</organism>
<accession>A0ABW7KMF3</accession>
<dbReference type="EMBL" id="JBIMSN010000158">
    <property type="protein sequence ID" value="MFH5232757.1"/>
    <property type="molecule type" value="Genomic_DNA"/>
</dbReference>
<keyword evidence="5 8" id="KW-1133">Transmembrane helix</keyword>
<protein>
    <submittedName>
        <fullName evidence="10">Lipopolysaccharide biosynthesis protein</fullName>
    </submittedName>
</protein>
<dbReference type="EMBL" id="JBIMSP010000029">
    <property type="protein sequence ID" value="MFH5243672.1"/>
    <property type="molecule type" value="Genomic_DNA"/>
</dbReference>
<feature type="transmembrane region" description="Helical" evidence="8">
    <location>
        <begin position="269"/>
        <end position="289"/>
    </location>
</feature>
<feature type="transmembrane region" description="Helical" evidence="8">
    <location>
        <begin position="433"/>
        <end position="455"/>
    </location>
</feature>
<evidence type="ECO:0000313" key="12">
    <source>
        <dbReference type="Proteomes" id="UP001609219"/>
    </source>
</evidence>
<keyword evidence="4 8" id="KW-0812">Transmembrane</keyword>
<feature type="transmembrane region" description="Helical" evidence="8">
    <location>
        <begin position="164"/>
        <end position="182"/>
    </location>
</feature>
<evidence type="ECO:0000256" key="6">
    <source>
        <dbReference type="ARBA" id="ARBA00023136"/>
    </source>
</evidence>
<feature type="transmembrane region" description="Helical" evidence="8">
    <location>
        <begin position="60"/>
        <end position="85"/>
    </location>
</feature>
<evidence type="ECO:0000256" key="4">
    <source>
        <dbReference type="ARBA" id="ARBA00022692"/>
    </source>
</evidence>
<reference evidence="11 12" key="1">
    <citation type="submission" date="2024-10" db="EMBL/GenBank/DDBJ databases">
        <authorList>
            <person name="Riesco R."/>
        </authorList>
    </citation>
    <scope>NUCLEOTIDE SEQUENCE [LARGE SCALE GENOMIC DNA]</scope>
    <source>
        <strain evidence="10 11">NCIMB 15448</strain>
        <strain evidence="9 12">NCIMB 15450</strain>
    </source>
</reference>
<proteinExistence type="inferred from homology"/>
<keyword evidence="6 8" id="KW-0472">Membrane</keyword>